<name>A0ABU6YHY8_9FABA</name>
<evidence type="ECO:0008006" key="4">
    <source>
        <dbReference type="Google" id="ProtNLM"/>
    </source>
</evidence>
<gene>
    <name evidence="2" type="ORF">PIB30_043475</name>
</gene>
<dbReference type="Proteomes" id="UP001341840">
    <property type="component" value="Unassembled WGS sequence"/>
</dbReference>
<reference evidence="2 3" key="1">
    <citation type="journal article" date="2023" name="Plants (Basel)">
        <title>Bridging the Gap: Combining Genomics and Transcriptomics Approaches to Understand Stylosanthes scabra, an Orphan Legume from the Brazilian Caatinga.</title>
        <authorList>
            <person name="Ferreira-Neto J.R.C."/>
            <person name="da Silva M.D."/>
            <person name="Binneck E."/>
            <person name="de Melo N.F."/>
            <person name="da Silva R.H."/>
            <person name="de Melo A.L.T.M."/>
            <person name="Pandolfi V."/>
            <person name="Bustamante F.O."/>
            <person name="Brasileiro-Vidal A.C."/>
            <person name="Benko-Iseppon A.M."/>
        </authorList>
    </citation>
    <scope>NUCLEOTIDE SEQUENCE [LARGE SCALE GENOMIC DNA]</scope>
    <source>
        <tissue evidence="2">Leaves</tissue>
    </source>
</reference>
<organism evidence="2 3">
    <name type="scientific">Stylosanthes scabra</name>
    <dbReference type="NCBI Taxonomy" id="79078"/>
    <lineage>
        <taxon>Eukaryota</taxon>
        <taxon>Viridiplantae</taxon>
        <taxon>Streptophyta</taxon>
        <taxon>Embryophyta</taxon>
        <taxon>Tracheophyta</taxon>
        <taxon>Spermatophyta</taxon>
        <taxon>Magnoliopsida</taxon>
        <taxon>eudicotyledons</taxon>
        <taxon>Gunneridae</taxon>
        <taxon>Pentapetalae</taxon>
        <taxon>rosids</taxon>
        <taxon>fabids</taxon>
        <taxon>Fabales</taxon>
        <taxon>Fabaceae</taxon>
        <taxon>Papilionoideae</taxon>
        <taxon>50 kb inversion clade</taxon>
        <taxon>dalbergioids sensu lato</taxon>
        <taxon>Dalbergieae</taxon>
        <taxon>Pterocarpus clade</taxon>
        <taxon>Stylosanthes</taxon>
    </lineage>
</organism>
<proteinExistence type="predicted"/>
<dbReference type="InterPro" id="IPR038765">
    <property type="entry name" value="Papain-like_cys_pep_sf"/>
</dbReference>
<keyword evidence="3" id="KW-1185">Reference proteome</keyword>
<dbReference type="Gene3D" id="3.40.395.10">
    <property type="entry name" value="Adenoviral Proteinase, Chain A"/>
    <property type="match status" value="1"/>
</dbReference>
<dbReference type="SUPFAM" id="SSF54001">
    <property type="entry name" value="Cysteine proteinases"/>
    <property type="match status" value="1"/>
</dbReference>
<sequence length="89" mass="9818">MPGIASSSIADAKTGVLLKDLAASVDDTGPFNGDGYDCGYEQVNDKQPNTWDCGVYVLKWMQMWDPNSLGDEAPPLPHWNNVELSQFRK</sequence>
<dbReference type="EMBL" id="JASCZI010241909">
    <property type="protein sequence ID" value="MED6208268.1"/>
    <property type="molecule type" value="Genomic_DNA"/>
</dbReference>
<evidence type="ECO:0000256" key="1">
    <source>
        <dbReference type="SAM" id="MobiDB-lite"/>
    </source>
</evidence>
<evidence type="ECO:0000313" key="2">
    <source>
        <dbReference type="EMBL" id="MED6208268.1"/>
    </source>
</evidence>
<accession>A0ABU6YHY8</accession>
<feature type="region of interest" description="Disordered" evidence="1">
    <location>
        <begin position="69"/>
        <end position="89"/>
    </location>
</feature>
<protein>
    <recommendedName>
        <fullName evidence="4">Ubiquitin-like protease family profile domain-containing protein</fullName>
    </recommendedName>
</protein>
<evidence type="ECO:0000313" key="3">
    <source>
        <dbReference type="Proteomes" id="UP001341840"/>
    </source>
</evidence>
<comment type="caution">
    <text evidence="2">The sequence shown here is derived from an EMBL/GenBank/DDBJ whole genome shotgun (WGS) entry which is preliminary data.</text>
</comment>